<dbReference type="PANTHER" id="PTHR11926">
    <property type="entry name" value="GLUCOSYL/GLUCURONOSYL TRANSFERASES"/>
    <property type="match status" value="1"/>
</dbReference>
<comment type="similarity">
    <text evidence="1">Belongs to the UDP-glycosyltransferase family.</text>
</comment>
<keyword evidence="2" id="KW-0328">Glycosyltransferase</keyword>
<evidence type="ECO:0008006" key="6">
    <source>
        <dbReference type="Google" id="ProtNLM"/>
    </source>
</evidence>
<evidence type="ECO:0000256" key="2">
    <source>
        <dbReference type="ARBA" id="ARBA00022676"/>
    </source>
</evidence>
<dbReference type="Proteomes" id="UP000827721">
    <property type="component" value="Unassembled WGS sequence"/>
</dbReference>
<keyword evidence="5" id="KW-1185">Reference proteome</keyword>
<dbReference type="Gene3D" id="3.40.50.2000">
    <property type="entry name" value="Glycogen Phosphorylase B"/>
    <property type="match status" value="2"/>
</dbReference>
<sequence>MNSKSLCHIVAMPYPARGHSNPMMNLCKIIASRRHDILITFVTEERLGYSSSSDSYPPNLTFAHIPKDILPSEESHMADKLAFGNAVMTKMGAPFEQIVDALHYPATTILTDASISWAVDAANRRNIPVAALWVVSASELSIHCHLNLFREKQFPTDLEEHENDIVDFIPGITPIRVGDLPRFFFKNGQNSAIDGWKFNLPISQIQYLLCVSVYELESQVYNFLRAKFNFPIYPSGPLIPYYTCKSSATTPDYIEWLNSQPTSSVLYIAMGTVSSFSSDQMDEMVAGLKSSGVRFLWVGREDTSRLKDDCGDQGFVVPWCDQLRVFMHSSIGGYLTHCGLSSVFEAGIAGIPMLTFPMAGDQFTNGKLVVEDWKVGWRLRKQVGANYKLVAREAIAETVKTFMDINGSDRKELTERAKQFRQTIQRAIAKGGSSDTNIDAFIMDITQGHAHP</sequence>
<protein>
    <recommendedName>
        <fullName evidence="6">Glycosyltransferase</fullName>
    </recommendedName>
</protein>
<evidence type="ECO:0000313" key="5">
    <source>
        <dbReference type="Proteomes" id="UP000827721"/>
    </source>
</evidence>
<keyword evidence="3" id="KW-0808">Transferase</keyword>
<reference evidence="4 5" key="1">
    <citation type="submission" date="2021-02" db="EMBL/GenBank/DDBJ databases">
        <title>Plant Genome Project.</title>
        <authorList>
            <person name="Zhang R.-G."/>
        </authorList>
    </citation>
    <scope>NUCLEOTIDE SEQUENCE [LARGE SCALE GENOMIC DNA]</scope>
    <source>
        <tissue evidence="4">Leaves</tissue>
    </source>
</reference>
<evidence type="ECO:0000256" key="1">
    <source>
        <dbReference type="ARBA" id="ARBA00009995"/>
    </source>
</evidence>
<evidence type="ECO:0000313" key="4">
    <source>
        <dbReference type="EMBL" id="KAH7550523.1"/>
    </source>
</evidence>
<dbReference type="PANTHER" id="PTHR11926:SF774">
    <property type="entry name" value="UDP-GLYCOSYLTRANSFERASE 85A1-RELATED"/>
    <property type="match status" value="1"/>
</dbReference>
<dbReference type="EMBL" id="JAFEMO010000013">
    <property type="protein sequence ID" value="KAH7550523.1"/>
    <property type="molecule type" value="Genomic_DNA"/>
</dbReference>
<name>A0ABQ8H9D1_9ROSI</name>
<evidence type="ECO:0000256" key="3">
    <source>
        <dbReference type="ARBA" id="ARBA00022679"/>
    </source>
</evidence>
<gene>
    <name evidence="4" type="ORF">JRO89_XS13G0209000</name>
</gene>
<dbReference type="SUPFAM" id="SSF53756">
    <property type="entry name" value="UDP-Glycosyltransferase/glycogen phosphorylase"/>
    <property type="match status" value="1"/>
</dbReference>
<accession>A0ABQ8H9D1</accession>
<dbReference type="InterPro" id="IPR002213">
    <property type="entry name" value="UDP_glucos_trans"/>
</dbReference>
<comment type="caution">
    <text evidence="4">The sequence shown here is derived from an EMBL/GenBank/DDBJ whole genome shotgun (WGS) entry which is preliminary data.</text>
</comment>
<organism evidence="4 5">
    <name type="scientific">Xanthoceras sorbifolium</name>
    <dbReference type="NCBI Taxonomy" id="99658"/>
    <lineage>
        <taxon>Eukaryota</taxon>
        <taxon>Viridiplantae</taxon>
        <taxon>Streptophyta</taxon>
        <taxon>Embryophyta</taxon>
        <taxon>Tracheophyta</taxon>
        <taxon>Spermatophyta</taxon>
        <taxon>Magnoliopsida</taxon>
        <taxon>eudicotyledons</taxon>
        <taxon>Gunneridae</taxon>
        <taxon>Pentapetalae</taxon>
        <taxon>rosids</taxon>
        <taxon>malvids</taxon>
        <taxon>Sapindales</taxon>
        <taxon>Sapindaceae</taxon>
        <taxon>Xanthoceroideae</taxon>
        <taxon>Xanthoceras</taxon>
    </lineage>
</organism>
<dbReference type="Pfam" id="PF00201">
    <property type="entry name" value="UDPGT"/>
    <property type="match status" value="1"/>
</dbReference>
<dbReference type="CDD" id="cd03784">
    <property type="entry name" value="GT1_Gtf-like"/>
    <property type="match status" value="1"/>
</dbReference>
<proteinExistence type="inferred from homology"/>